<dbReference type="GO" id="GO:0003676">
    <property type="term" value="F:nucleic acid binding"/>
    <property type="evidence" value="ECO:0007669"/>
    <property type="project" value="InterPro"/>
</dbReference>
<accession>A0A3Q3ASY1</accession>
<dbReference type="InterPro" id="IPR036167">
    <property type="entry name" value="tRNA_intron_Endo_cat-like_sf"/>
</dbReference>
<dbReference type="Ensembl" id="ENSKMAT00000019810.1">
    <property type="protein sequence ID" value="ENSKMAP00000019545.1"/>
    <property type="gene ID" value="ENSKMAG00000014543.1"/>
</dbReference>
<dbReference type="PANTHER" id="PTHR21227:SF0">
    <property type="entry name" value="TRNA-SPLICING ENDONUCLEASE SUBUNIT SEN2"/>
    <property type="match status" value="1"/>
</dbReference>
<organism evidence="3 4">
    <name type="scientific">Kryptolebias marmoratus</name>
    <name type="common">Mangrove killifish</name>
    <name type="synonym">Rivulus marmoratus</name>
    <dbReference type="NCBI Taxonomy" id="37003"/>
    <lineage>
        <taxon>Eukaryota</taxon>
        <taxon>Metazoa</taxon>
        <taxon>Chordata</taxon>
        <taxon>Craniata</taxon>
        <taxon>Vertebrata</taxon>
        <taxon>Euteleostomi</taxon>
        <taxon>Actinopterygii</taxon>
        <taxon>Neopterygii</taxon>
        <taxon>Teleostei</taxon>
        <taxon>Neoteleostei</taxon>
        <taxon>Acanthomorphata</taxon>
        <taxon>Ovalentaria</taxon>
        <taxon>Atherinomorphae</taxon>
        <taxon>Cyprinodontiformes</taxon>
        <taxon>Rivulidae</taxon>
        <taxon>Kryptolebias</taxon>
    </lineage>
</organism>
<evidence type="ECO:0000256" key="1">
    <source>
        <dbReference type="SAM" id="MobiDB-lite"/>
    </source>
</evidence>
<feature type="compositionally biased region" description="Polar residues" evidence="1">
    <location>
        <begin position="40"/>
        <end position="54"/>
    </location>
</feature>
<dbReference type="Pfam" id="PF02778">
    <property type="entry name" value="tRNA_int_endo_N"/>
    <property type="match status" value="1"/>
</dbReference>
<protein>
    <submittedName>
        <fullName evidence="3">tRNA splicing endonuclease subunit 2</fullName>
    </submittedName>
</protein>
<feature type="region of interest" description="Disordered" evidence="1">
    <location>
        <begin position="210"/>
        <end position="279"/>
    </location>
</feature>
<feature type="region of interest" description="Disordered" evidence="1">
    <location>
        <begin position="28"/>
        <end position="54"/>
    </location>
</feature>
<reference evidence="3" key="2">
    <citation type="submission" date="2025-09" db="UniProtKB">
        <authorList>
            <consortium name="Ensembl"/>
        </authorList>
    </citation>
    <scope>IDENTIFICATION</scope>
</reference>
<dbReference type="GO" id="GO:0000379">
    <property type="term" value="P:tRNA-type intron splice site recognition and cleavage"/>
    <property type="evidence" value="ECO:0007669"/>
    <property type="project" value="TreeGrafter"/>
</dbReference>
<dbReference type="InterPro" id="IPR006678">
    <property type="entry name" value="tRNA_intron_Endonuc_N"/>
</dbReference>
<dbReference type="GO" id="GO:0005737">
    <property type="term" value="C:cytoplasm"/>
    <property type="evidence" value="ECO:0007669"/>
    <property type="project" value="TreeGrafter"/>
</dbReference>
<name>A0A3Q3ASY1_KRYMA</name>
<reference evidence="3" key="1">
    <citation type="submission" date="2025-08" db="UniProtKB">
        <authorList>
            <consortium name="Ensembl"/>
        </authorList>
    </citation>
    <scope>IDENTIFICATION</scope>
</reference>
<dbReference type="GO" id="GO:0000213">
    <property type="term" value="F:tRNA-intron lyase activity"/>
    <property type="evidence" value="ECO:0007669"/>
    <property type="project" value="InterPro"/>
</dbReference>
<dbReference type="SUPFAM" id="SSF53032">
    <property type="entry name" value="tRNA-intron endonuclease catalytic domain-like"/>
    <property type="match status" value="1"/>
</dbReference>
<keyword evidence="4" id="KW-1185">Reference proteome</keyword>
<evidence type="ECO:0000259" key="2">
    <source>
        <dbReference type="Pfam" id="PF02778"/>
    </source>
</evidence>
<evidence type="ECO:0000313" key="3">
    <source>
        <dbReference type="Ensembl" id="ENSKMAP00000019545.1"/>
    </source>
</evidence>
<feature type="domain" description="tRNA intron endonuclease N-terminal" evidence="2">
    <location>
        <begin position="308"/>
        <end position="343"/>
    </location>
</feature>
<dbReference type="Proteomes" id="UP000264800">
    <property type="component" value="Unplaced"/>
</dbReference>
<feature type="compositionally biased region" description="Low complexity" evidence="1">
    <location>
        <begin position="260"/>
        <end position="276"/>
    </location>
</feature>
<dbReference type="OMA" id="QWEREYE"/>
<dbReference type="Gene3D" id="3.40.1350.10">
    <property type="match status" value="1"/>
</dbReference>
<dbReference type="InterPro" id="IPR006676">
    <property type="entry name" value="tRNA_splic"/>
</dbReference>
<dbReference type="STRING" id="37003.ENSKMAP00000019545"/>
<dbReference type="GO" id="GO:0000214">
    <property type="term" value="C:tRNA-intron endonuclease complex"/>
    <property type="evidence" value="ECO:0007669"/>
    <property type="project" value="TreeGrafter"/>
</dbReference>
<sequence>MLKSIHTIISIKSVYVLFHLDCKRNQKNTPMIPNGHTLGDTASSGSKTNPRSANRLTKLTVAIIKPDSAKPSGPRASPGSMQAEFRAPRRRTRVYEDYEAPLPVSQDPQERKVYRADLINQQVVVCHPDHIQEIHNKGFFGKGVLSRARPDHGISDKWEQHEGLVLPVFSQSRYEELLRWATATLSAQGLDEEAVSQTLLSLTQPVKMEDVRREAGPVGGASGHTKRLRAESEVKPEAKRSCRLDQNDLDSGSEPDSDSGPDSCPDPGSDSDPDPGLQVPGPGYVLVVSDCPKGGGVRQVRRSPLLLSEYLQLSLEEAFFLVYSLGVLSVYLQQEPLSIIQLWRKLQSLRPDFVCTYAAYHHFRSMGWVPKGGGGAKYGVDFSKTQSFI</sequence>
<feature type="compositionally biased region" description="Acidic residues" evidence="1">
    <location>
        <begin position="247"/>
        <end position="259"/>
    </location>
</feature>
<proteinExistence type="predicted"/>
<feature type="region of interest" description="Disordered" evidence="1">
    <location>
        <begin position="66"/>
        <end position="85"/>
    </location>
</feature>
<feature type="compositionally biased region" description="Basic and acidic residues" evidence="1">
    <location>
        <begin position="228"/>
        <end position="246"/>
    </location>
</feature>
<dbReference type="PANTHER" id="PTHR21227">
    <property type="entry name" value="TRNA-SPLICING ENDONUCLEASE SUBUNIT SEN2"/>
    <property type="match status" value="1"/>
</dbReference>
<dbReference type="AlphaFoldDB" id="A0A3Q3ASY1"/>
<evidence type="ECO:0000313" key="4">
    <source>
        <dbReference type="Proteomes" id="UP000264800"/>
    </source>
</evidence>
<dbReference type="GeneTree" id="ENSGT00390000013266"/>
<dbReference type="InterPro" id="IPR011856">
    <property type="entry name" value="tRNA_endonuc-like_dom_sf"/>
</dbReference>